<accession>A0A291ISA0</accession>
<dbReference type="InterPro" id="IPR022742">
    <property type="entry name" value="Hydrolase_4"/>
</dbReference>
<dbReference type="AlphaFoldDB" id="A0A291ISA0"/>
<sequence>MKEFKLSTTGNKILSCYLWDDVEKPVGVIQLVHGSAEHMGRYDGFAQDMNKKGFIVIGDDHRGHGKTADDNNEPLGYFAKHHGWKKIVDDELVINNYINRYYNELPIFMLGHSMGSFIARNYAIKFSNTIDGLILSGTTDYPKSELILGEIVAEFNCLIGRGKKPGKLIHKLSYSKFNNKFAKDKKNLTGSEWQTRNQEIQEEFQNDPKSGFVFTNSGFKDMFDGLLTIQKKRNIELTRKSLPILIISGLDDPVGFYGKGVEKVSEHYEKLGYNVEMILYPNLRHEILFEPEHRQVEQDILSFMDRNIKR</sequence>
<dbReference type="EMBL" id="CP023668">
    <property type="protein sequence ID" value="ATG97586.1"/>
    <property type="molecule type" value="Genomic_DNA"/>
</dbReference>
<evidence type="ECO:0000313" key="1">
    <source>
        <dbReference type="EMBL" id="ATG97586.1"/>
    </source>
</evidence>
<organism evidence="1 2">
    <name type="scientific">Mesoplasma lactucae ATCC 49193</name>
    <dbReference type="NCBI Taxonomy" id="81460"/>
    <lineage>
        <taxon>Bacteria</taxon>
        <taxon>Bacillati</taxon>
        <taxon>Mycoplasmatota</taxon>
        <taxon>Mollicutes</taxon>
        <taxon>Entomoplasmatales</taxon>
        <taxon>Entomoplasmataceae</taxon>
        <taxon>Mesoplasma</taxon>
    </lineage>
</organism>
<dbReference type="Pfam" id="PF12146">
    <property type="entry name" value="Hydrolase_4"/>
    <property type="match status" value="1"/>
</dbReference>
<dbReference type="OrthoDB" id="9806902at2"/>
<dbReference type="Gene3D" id="3.40.50.1820">
    <property type="entry name" value="alpha/beta hydrolase"/>
    <property type="match status" value="1"/>
</dbReference>
<name>A0A291ISA0_9MOLU</name>
<dbReference type="InterPro" id="IPR051044">
    <property type="entry name" value="MAG_DAG_Lipase"/>
</dbReference>
<dbReference type="SUPFAM" id="SSF53474">
    <property type="entry name" value="alpha/beta-Hydrolases"/>
    <property type="match status" value="1"/>
</dbReference>
<proteinExistence type="predicted"/>
<dbReference type="KEGG" id="mlac:CP520_02365"/>
<evidence type="ECO:0000313" key="2">
    <source>
        <dbReference type="Proteomes" id="UP000232227"/>
    </source>
</evidence>
<dbReference type="RefSeq" id="WP_096862874.1">
    <property type="nucleotide sequence ID" value="NZ_CP023668.1"/>
</dbReference>
<gene>
    <name evidence="1" type="ORF">CP520_02365</name>
</gene>
<reference evidence="1 2" key="1">
    <citation type="submission" date="2017-09" db="EMBL/GenBank/DDBJ databases">
        <title>SPAdes assembly of the Mesoplasma lactucae genome.</title>
        <authorList>
            <person name="Knight T.F."/>
            <person name="Rubinstein R."/>
            <person name="Citino T."/>
        </authorList>
    </citation>
    <scope>NUCLEOTIDE SEQUENCE [LARGE SCALE GENOMIC DNA]</scope>
    <source>
        <strain evidence="1 2">831-C4</strain>
    </source>
</reference>
<keyword evidence="2" id="KW-1185">Reference proteome</keyword>
<protein>
    <submittedName>
        <fullName evidence="1">Lysophospholipase</fullName>
    </submittedName>
</protein>
<dbReference type="InterPro" id="IPR029058">
    <property type="entry name" value="AB_hydrolase_fold"/>
</dbReference>
<dbReference type="PANTHER" id="PTHR11614">
    <property type="entry name" value="PHOSPHOLIPASE-RELATED"/>
    <property type="match status" value="1"/>
</dbReference>
<dbReference type="Proteomes" id="UP000232227">
    <property type="component" value="Chromosome"/>
</dbReference>